<dbReference type="SUPFAM" id="SSF49879">
    <property type="entry name" value="SMAD/FHA domain"/>
    <property type="match status" value="1"/>
</dbReference>
<accession>A0A1Z4JCF5</accession>
<dbReference type="InterPro" id="IPR008984">
    <property type="entry name" value="SMAD_FHA_dom_sf"/>
</dbReference>
<dbReference type="InterPro" id="IPR000253">
    <property type="entry name" value="FHA_dom"/>
</dbReference>
<dbReference type="EMBL" id="AP018203">
    <property type="protein sequence ID" value="BAY54147.1"/>
    <property type="molecule type" value="Genomic_DNA"/>
</dbReference>
<dbReference type="Pfam" id="PF12770">
    <property type="entry name" value="CHAT"/>
    <property type="match status" value="1"/>
</dbReference>
<dbReference type="PROSITE" id="PS50005">
    <property type="entry name" value="TPR"/>
    <property type="match status" value="1"/>
</dbReference>
<sequence>MHTLYIELRPSGEQTIELRYYNADSHQIYETQRLRLSDIQTLIDQSEQDFYVSVLPDPVQIGKKLFAWLDGASRHLTGSIDNCQEDGLILAIDSGARLSHLPWEVLHNGQQYLIDRVRPKIVPVRWTRQKIKARSPQTRPLQVMFMATSPEPPLEPILQFEREEALILENTKGIPLDLRVEESGCIGELKRLWLLFPEHHFDVFHLTGHASIKKIDSQQTVPYFVTETLEGRHYDASAREIAEALSPRFPQLVFLSGCRTGQAGNEGAVPSMAQQLIDHGIRAVLGWGYPIADLSATTAAAQLYADLAAGNELAQALSSAYRKLREANVADWYFLRLYVLGECPGAMVVPSGRMQFHYDPREIELEDCFLNPDDPDSPEVVPSKDFVGRRRSIQRCLQHLRLAPGILIHGIGGVGKTTLAKRLLERLPDYDLIFNRQDLTPDKLRKSLLDECTTSQGLEALKNTAPLRIQLINFFKFESQKPFLFVLDDFEKNLELNAIGEYVLKREAVDALEPLLEVVKDSGIHRVIITSRYNFKLEKRSLNDRLKREPLTAFRGADLRKKLDRLEAFDRTSQSIDALLQEQAIALADGNPRLLEWLAKVLTTDYANPEGILNTLRTRAEEYKQEISTEAERSQSSQQLRQHIQSQIEDKVAAFRVNILAEELLKQQPEELRQMLSLGLLFDLPVPRSVFTSLCRAIENLDQYLRRASDLGLIEVFSASDLLRVPRLLAPFLNFPTQPTPLYRIAAQLLYQTWWLQSQPSEEQQREIHRLACLGEESAIAVKIAIVLTEQWLPLGRYAETKTLCQQTLKLSNDYRILHNLAQAEQYTGDPNAALEHSQQALKGCPSHDGDRKALIIALLAALLSFKGLKGQAAPLYEQLQTVADVQGKAKALGEVALLKATQGEFDLAYQLVQKALEIDGQFNNSVGIAQTLQIWAMIKTEEGQYNESFRLYNQAAEIWKSLGKLQELSATLQRIGGLHLQLNQWQEASQFLEEAIDISKNIGEVQSQIEALASLGTIGMTHGELDNALDALEQAQELCEQIGNNLSKPTIMYRIGCIHAMREDLGQAISVLEQTVQEAERTGNIGTQIQTLLLLGRLKREFLKSFVEYGYQEVMNHFAEAQALCDRIESKQMKIIVIDQLAALVLMHETKVSEAEAIALYQQAADISEDLGNVPLRADVLSSLGYLLAKQEARKEQGEFQVATQHLQQALEIMEQLDPMAVDYRIQQEHYFTPDNLVRILEDVRLLSGQTAQVHSGSLPGLQEAEQVFSSQQETGKYQLLIEGIHLIGANSVSNCSSCGSPISQDRPVCAYCGTKNLIVPSTPTVDAVMLQIPVARIVLKRGGGLTTEAFTIKGRAVIGRSSPQSTSAVDIDLSRLPEAINNWLDYHHAEIWRDTVGKWWIKDLGSKNGTFISTHPPQWLPVREKHIIHHGSQIAFANIPFEFQIDR</sequence>
<name>A0A1Z4JCF5_LEPBY</name>
<keyword evidence="5" id="KW-1185">Reference proteome</keyword>
<evidence type="ECO:0000313" key="5">
    <source>
        <dbReference type="Proteomes" id="UP000217895"/>
    </source>
</evidence>
<dbReference type="Gene3D" id="3.40.50.300">
    <property type="entry name" value="P-loop containing nucleotide triphosphate hydrolases"/>
    <property type="match status" value="1"/>
</dbReference>
<dbReference type="Pfam" id="PF13424">
    <property type="entry name" value="TPR_12"/>
    <property type="match status" value="1"/>
</dbReference>
<feature type="repeat" description="TPR" evidence="1">
    <location>
        <begin position="970"/>
        <end position="1003"/>
    </location>
</feature>
<dbReference type="CDD" id="cd00009">
    <property type="entry name" value="AAA"/>
    <property type="match status" value="1"/>
</dbReference>
<dbReference type="InterPro" id="IPR011990">
    <property type="entry name" value="TPR-like_helical_dom_sf"/>
</dbReference>
<evidence type="ECO:0000256" key="2">
    <source>
        <dbReference type="SAM" id="Coils"/>
    </source>
</evidence>
<evidence type="ECO:0000259" key="3">
    <source>
        <dbReference type="PROSITE" id="PS50006"/>
    </source>
</evidence>
<dbReference type="PANTHER" id="PTHR10098">
    <property type="entry name" value="RAPSYN-RELATED"/>
    <property type="match status" value="1"/>
</dbReference>
<dbReference type="Proteomes" id="UP000217895">
    <property type="component" value="Chromosome"/>
</dbReference>
<proteinExistence type="predicted"/>
<dbReference type="PROSITE" id="PS50006">
    <property type="entry name" value="FHA_DOMAIN"/>
    <property type="match status" value="1"/>
</dbReference>
<feature type="coiled-coil region" evidence="2">
    <location>
        <begin position="1026"/>
        <end position="1083"/>
    </location>
</feature>
<dbReference type="Gene3D" id="2.60.200.20">
    <property type="match status" value="1"/>
</dbReference>
<keyword evidence="2" id="KW-0175">Coiled coil</keyword>
<dbReference type="InterPro" id="IPR019734">
    <property type="entry name" value="TPR_rpt"/>
</dbReference>
<dbReference type="Gene3D" id="1.25.40.10">
    <property type="entry name" value="Tetratricopeptide repeat domain"/>
    <property type="match status" value="3"/>
</dbReference>
<evidence type="ECO:0000313" key="4">
    <source>
        <dbReference type="EMBL" id="BAY54147.1"/>
    </source>
</evidence>
<dbReference type="InterPro" id="IPR024983">
    <property type="entry name" value="CHAT_dom"/>
</dbReference>
<organism evidence="4 5">
    <name type="scientific">Leptolyngbya boryana NIES-2135</name>
    <dbReference type="NCBI Taxonomy" id="1973484"/>
    <lineage>
        <taxon>Bacteria</taxon>
        <taxon>Bacillati</taxon>
        <taxon>Cyanobacteriota</taxon>
        <taxon>Cyanophyceae</taxon>
        <taxon>Leptolyngbyales</taxon>
        <taxon>Leptolyngbyaceae</taxon>
        <taxon>Leptolyngbya group</taxon>
        <taxon>Leptolyngbya</taxon>
    </lineage>
</organism>
<feature type="domain" description="FHA" evidence="3">
    <location>
        <begin position="1358"/>
        <end position="1415"/>
    </location>
</feature>
<dbReference type="Pfam" id="PF00498">
    <property type="entry name" value="FHA"/>
    <property type="match status" value="1"/>
</dbReference>
<keyword evidence="1" id="KW-0802">TPR repeat</keyword>
<dbReference type="CDD" id="cd00060">
    <property type="entry name" value="FHA"/>
    <property type="match status" value="1"/>
</dbReference>
<gene>
    <name evidence="4" type="ORF">NIES2135_09610</name>
</gene>
<dbReference type="SMART" id="SM00028">
    <property type="entry name" value="TPR"/>
    <property type="match status" value="7"/>
</dbReference>
<evidence type="ECO:0000256" key="1">
    <source>
        <dbReference type="PROSITE-ProRule" id="PRU00339"/>
    </source>
</evidence>
<dbReference type="SUPFAM" id="SSF48452">
    <property type="entry name" value="TPR-like"/>
    <property type="match status" value="3"/>
</dbReference>
<dbReference type="SUPFAM" id="SSF52540">
    <property type="entry name" value="P-loop containing nucleoside triphosphate hydrolases"/>
    <property type="match status" value="1"/>
</dbReference>
<dbReference type="InterPro" id="IPR027417">
    <property type="entry name" value="P-loop_NTPase"/>
</dbReference>
<protein>
    <recommendedName>
        <fullName evidence="3">FHA domain-containing protein</fullName>
    </recommendedName>
</protein>
<reference evidence="4 5" key="1">
    <citation type="submission" date="2017-06" db="EMBL/GenBank/DDBJ databases">
        <title>Genome sequencing of cyanobaciteial culture collection at National Institute for Environmental Studies (NIES).</title>
        <authorList>
            <person name="Hirose Y."/>
            <person name="Shimura Y."/>
            <person name="Fujisawa T."/>
            <person name="Nakamura Y."/>
            <person name="Kawachi M."/>
        </authorList>
    </citation>
    <scope>NUCLEOTIDE SEQUENCE [LARGE SCALE GENOMIC DNA]</scope>
    <source>
        <strain evidence="4 5">NIES-2135</strain>
    </source>
</reference>